<reference evidence="2 3" key="1">
    <citation type="submission" date="2019-03" db="EMBL/GenBank/DDBJ databases">
        <title>Deep-cultivation of Planctomycetes and their phenomic and genomic characterization uncovers novel biology.</title>
        <authorList>
            <person name="Wiegand S."/>
            <person name="Jogler M."/>
            <person name="Boedeker C."/>
            <person name="Pinto D."/>
            <person name="Vollmers J."/>
            <person name="Rivas-Marin E."/>
            <person name="Kohn T."/>
            <person name="Peeters S.H."/>
            <person name="Heuer A."/>
            <person name="Rast P."/>
            <person name="Oberbeckmann S."/>
            <person name="Bunk B."/>
            <person name="Jeske O."/>
            <person name="Meyerdierks A."/>
            <person name="Storesund J.E."/>
            <person name="Kallscheuer N."/>
            <person name="Luecker S."/>
            <person name="Lage O.M."/>
            <person name="Pohl T."/>
            <person name="Merkel B.J."/>
            <person name="Hornburger P."/>
            <person name="Mueller R.-W."/>
            <person name="Bruemmer F."/>
            <person name="Labrenz M."/>
            <person name="Spormann A.M."/>
            <person name="Op den Camp H."/>
            <person name="Overmann J."/>
            <person name="Amann R."/>
            <person name="Jetten M.S.M."/>
            <person name="Mascher T."/>
            <person name="Medema M.H."/>
            <person name="Devos D.P."/>
            <person name="Kaster A.-K."/>
            <person name="Ovreas L."/>
            <person name="Rohde M."/>
            <person name="Galperin M.Y."/>
            <person name="Jogler C."/>
        </authorList>
    </citation>
    <scope>NUCLEOTIDE SEQUENCE [LARGE SCALE GENOMIC DNA]</scope>
    <source>
        <strain evidence="2 3">V144</strain>
    </source>
</reference>
<dbReference type="GO" id="GO:0019843">
    <property type="term" value="F:rRNA binding"/>
    <property type="evidence" value="ECO:0007669"/>
    <property type="project" value="TreeGrafter"/>
</dbReference>
<evidence type="ECO:0000313" key="2">
    <source>
        <dbReference type="EMBL" id="QDT96992.1"/>
    </source>
</evidence>
<gene>
    <name evidence="2" type="ORF">V144x_24630</name>
</gene>
<dbReference type="PANTHER" id="PTHR42698:SF1">
    <property type="entry name" value="GTPASE ERA, MITOCHONDRIAL"/>
    <property type="match status" value="1"/>
</dbReference>
<evidence type="ECO:0000259" key="1">
    <source>
        <dbReference type="Pfam" id="PF01926"/>
    </source>
</evidence>
<dbReference type="GO" id="GO:0043024">
    <property type="term" value="F:ribosomal small subunit binding"/>
    <property type="evidence" value="ECO:0007669"/>
    <property type="project" value="TreeGrafter"/>
</dbReference>
<dbReference type="InterPro" id="IPR027417">
    <property type="entry name" value="P-loop_NTPase"/>
</dbReference>
<dbReference type="Pfam" id="PF01926">
    <property type="entry name" value="MMR_HSR1"/>
    <property type="match status" value="1"/>
</dbReference>
<dbReference type="InterPro" id="IPR005662">
    <property type="entry name" value="GTPase_Era-like"/>
</dbReference>
<evidence type="ECO:0000313" key="3">
    <source>
        <dbReference type="Proteomes" id="UP000318704"/>
    </source>
</evidence>
<dbReference type="Proteomes" id="UP000318704">
    <property type="component" value="Chromosome"/>
</dbReference>
<accession>A0A517VVF1</accession>
<protein>
    <submittedName>
        <fullName evidence="2">tRNA modification GTPase TrmE</fullName>
    </submittedName>
</protein>
<dbReference type="KEGG" id="gaw:V144x_24630"/>
<name>A0A517VVF1_9PLAN</name>
<dbReference type="SUPFAM" id="SSF52540">
    <property type="entry name" value="P-loop containing nucleoside triphosphate hydrolases"/>
    <property type="match status" value="1"/>
</dbReference>
<dbReference type="InterPro" id="IPR006073">
    <property type="entry name" value="GTP-bd"/>
</dbReference>
<dbReference type="Gene3D" id="3.40.50.300">
    <property type="entry name" value="P-loop containing nucleotide triphosphate hydrolases"/>
    <property type="match status" value="1"/>
</dbReference>
<organism evidence="2 3">
    <name type="scientific">Gimesia aquarii</name>
    <dbReference type="NCBI Taxonomy" id="2527964"/>
    <lineage>
        <taxon>Bacteria</taxon>
        <taxon>Pseudomonadati</taxon>
        <taxon>Planctomycetota</taxon>
        <taxon>Planctomycetia</taxon>
        <taxon>Planctomycetales</taxon>
        <taxon>Planctomycetaceae</taxon>
        <taxon>Gimesia</taxon>
    </lineage>
</organism>
<sequence>MSSTLHEFSNLTQQLRDNLIALERETNRLDLSGLNDREWFEILQRKLIPQLSDHVYLVVAVVGGTNIGKSVIFNHLVNQQNSAISPLASQTRHPVCLVPKNFEQNHNLDKIFQGFEMIPWSSPEDPLKVDKQHLLFWKSSETLASNLLVLDTPDIDSDAEVNWERAERIRQCADVLVTVLTQQKYNDAAVKQFFREAAREDKVVITIFNQCELPDDEVYWPLWLNTFCHETGVRPEFVFIAPNDRQAATSLQLPFYARSFEPTNSQTEPVNTNTAPSDAPCDLMEVLSQLHFGEIKVQTLKGALNYLVEQDTGVPTYLREIKTRSNEFRSASELLSENELAEIENWPAVPNAVIIDAVRKWWQSQREGWSAQVHGFYNTIGSGVLWPLRYIKSLRTEEKRPPMELYREQEWSVVLQTIERIYDRLTLVSELGNELLTNRLKTLLSGTSREQLLKTLHQEHSDLDLTAQLQELINSEMAFFKNESPQYYTFLKQLDRVGAVARPALSVGLFFVGFGAVGDAGTQLVTNTMIQSVVNVAGDVAGGAAATTVGETAVSSTASTGIGYLEAKFRRFHAVFAQRRTEWLANAVREHLLKTLPEELKSAVDLPESEVYLAVQNSVLELKKQLGQLSVIETRT</sequence>
<dbReference type="RefSeq" id="WP_144985380.1">
    <property type="nucleotide sequence ID" value="NZ_CP037920.1"/>
</dbReference>
<dbReference type="EMBL" id="CP037920">
    <property type="protein sequence ID" value="QDT96992.1"/>
    <property type="molecule type" value="Genomic_DNA"/>
</dbReference>
<feature type="domain" description="G" evidence="1">
    <location>
        <begin position="59"/>
        <end position="209"/>
    </location>
</feature>
<dbReference type="GO" id="GO:0005525">
    <property type="term" value="F:GTP binding"/>
    <property type="evidence" value="ECO:0007669"/>
    <property type="project" value="InterPro"/>
</dbReference>
<dbReference type="AlphaFoldDB" id="A0A517VVF1"/>
<dbReference type="CDD" id="cd00882">
    <property type="entry name" value="Ras_like_GTPase"/>
    <property type="match status" value="1"/>
</dbReference>
<dbReference type="GO" id="GO:0000028">
    <property type="term" value="P:ribosomal small subunit assembly"/>
    <property type="evidence" value="ECO:0007669"/>
    <property type="project" value="TreeGrafter"/>
</dbReference>
<proteinExistence type="predicted"/>
<dbReference type="PANTHER" id="PTHR42698">
    <property type="entry name" value="GTPASE ERA"/>
    <property type="match status" value="1"/>
</dbReference>